<protein>
    <recommendedName>
        <fullName evidence="9">Glucuronosyltransferase</fullName>
    </recommendedName>
</protein>
<feature type="chain" id="PRO_5045354707" description="Glucuronosyltransferase" evidence="6">
    <location>
        <begin position="19"/>
        <end position="541"/>
    </location>
</feature>
<dbReference type="PANTHER" id="PTHR48043">
    <property type="entry name" value="EG:EG0003.4 PROTEIN-RELATED"/>
    <property type="match status" value="1"/>
</dbReference>
<proteinExistence type="inferred from homology"/>
<evidence type="ECO:0008006" key="9">
    <source>
        <dbReference type="Google" id="ProtNLM"/>
    </source>
</evidence>
<keyword evidence="3 4" id="KW-0808">Transferase</keyword>
<dbReference type="PROSITE" id="PS00375">
    <property type="entry name" value="UDPGT"/>
    <property type="match status" value="1"/>
</dbReference>
<evidence type="ECO:0000256" key="5">
    <source>
        <dbReference type="SAM" id="Phobius"/>
    </source>
</evidence>
<keyword evidence="5" id="KW-1133">Transmembrane helix</keyword>
<evidence type="ECO:0000256" key="3">
    <source>
        <dbReference type="ARBA" id="ARBA00022679"/>
    </source>
</evidence>
<keyword evidence="5" id="KW-0472">Membrane</keyword>
<evidence type="ECO:0000313" key="8">
    <source>
        <dbReference type="Proteomes" id="UP001642540"/>
    </source>
</evidence>
<dbReference type="SUPFAM" id="SSF53756">
    <property type="entry name" value="UDP-Glycosyltransferase/glycogen phosphorylase"/>
    <property type="match status" value="1"/>
</dbReference>
<evidence type="ECO:0000256" key="6">
    <source>
        <dbReference type="SAM" id="SignalP"/>
    </source>
</evidence>
<dbReference type="EMBL" id="CAXLJM020000033">
    <property type="protein sequence ID" value="CAL8100648.1"/>
    <property type="molecule type" value="Genomic_DNA"/>
</dbReference>
<evidence type="ECO:0000256" key="2">
    <source>
        <dbReference type="ARBA" id="ARBA00022676"/>
    </source>
</evidence>
<evidence type="ECO:0000256" key="4">
    <source>
        <dbReference type="RuleBase" id="RU003718"/>
    </source>
</evidence>
<name>A0ABP1QEM1_9HEXA</name>
<dbReference type="InterPro" id="IPR002213">
    <property type="entry name" value="UDP_glucos_trans"/>
</dbReference>
<comment type="caution">
    <text evidence="7">The sequence shown here is derived from an EMBL/GenBank/DDBJ whole genome shotgun (WGS) entry which is preliminary data.</text>
</comment>
<evidence type="ECO:0000313" key="7">
    <source>
        <dbReference type="EMBL" id="CAL8100648.1"/>
    </source>
</evidence>
<gene>
    <name evidence="7" type="ORF">ODALV1_LOCUS10592</name>
</gene>
<dbReference type="Pfam" id="PF00201">
    <property type="entry name" value="UDPGT"/>
    <property type="match status" value="1"/>
</dbReference>
<feature type="transmembrane region" description="Helical" evidence="5">
    <location>
        <begin position="482"/>
        <end position="509"/>
    </location>
</feature>
<keyword evidence="6" id="KW-0732">Signal</keyword>
<keyword evidence="5" id="KW-0812">Transmembrane</keyword>
<reference evidence="7 8" key="1">
    <citation type="submission" date="2024-08" db="EMBL/GenBank/DDBJ databases">
        <authorList>
            <person name="Cucini C."/>
            <person name="Frati F."/>
        </authorList>
    </citation>
    <scope>NUCLEOTIDE SEQUENCE [LARGE SCALE GENOMIC DNA]</scope>
</reference>
<dbReference type="InterPro" id="IPR035595">
    <property type="entry name" value="UDP_glycos_trans_CS"/>
</dbReference>
<dbReference type="Proteomes" id="UP001642540">
    <property type="component" value="Unassembled WGS sequence"/>
</dbReference>
<dbReference type="InterPro" id="IPR050271">
    <property type="entry name" value="UDP-glycosyltransferase"/>
</dbReference>
<organism evidence="7 8">
    <name type="scientific">Orchesella dallaii</name>
    <dbReference type="NCBI Taxonomy" id="48710"/>
    <lineage>
        <taxon>Eukaryota</taxon>
        <taxon>Metazoa</taxon>
        <taxon>Ecdysozoa</taxon>
        <taxon>Arthropoda</taxon>
        <taxon>Hexapoda</taxon>
        <taxon>Collembola</taxon>
        <taxon>Entomobryomorpha</taxon>
        <taxon>Entomobryoidea</taxon>
        <taxon>Orchesellidae</taxon>
        <taxon>Orchesellinae</taxon>
        <taxon>Orchesella</taxon>
    </lineage>
</organism>
<keyword evidence="2 4" id="KW-0328">Glycosyltransferase</keyword>
<comment type="similarity">
    <text evidence="1 4">Belongs to the UDP-glycosyltransferase family.</text>
</comment>
<dbReference type="Gene3D" id="3.40.50.2000">
    <property type="entry name" value="Glycogen Phosphorylase B"/>
    <property type="match status" value="2"/>
</dbReference>
<sequence>MRTEIFLVVILTASHVQGASILFFHNVASYSHRVATWPLAQALAQRGHQVTVLSPFYFKEPNPNITEIVPDSVEKYVDRWLGSEFDINLRVTKTISPLVSHIFSFGIETCKLFLTSPELQDWLNKTRTLDLVIIDNAVAECGVGIAYKYKAKHIFFNTVISHPHENDFLGLVPESFAIPELEDNPLVAPMSFFDRLRNTVTSLIWMNVHSSYIQDVDNLIRTHLQAENMPYLYDLARNASLVLYTGDPVTDFPRSHPPMFVNVAGMHCQASGKPLPMEIQAFLNGAYNGFVYISLGSFIMSSDLPEEILALFFQVIEAFPNVKFLWKWNGDFPEKIPNNLLMAKWFPQRDLLANPLVRVFITQSGRPSILESVFHGVPMIAFPVIGDQDNNANRLNNMGGNIKLELGTVTFIQLREAIADMLSNPEWKYRMQELQTILRDRPMSPINTAVWWTEYILRHSDVDHLKSAGFHQPWYQRRLLDVWGVLFLVVAIFFLYCVCIIILTIKLMLSVMRQIMLIFKLWAKNRNNGVGDTADMKLKMY</sequence>
<dbReference type="PANTHER" id="PTHR48043:SF27">
    <property type="entry name" value="UDP-GLUCURONOSYLTRANSFERASE"/>
    <property type="match status" value="1"/>
</dbReference>
<accession>A0ABP1QEM1</accession>
<evidence type="ECO:0000256" key="1">
    <source>
        <dbReference type="ARBA" id="ARBA00009995"/>
    </source>
</evidence>
<dbReference type="CDD" id="cd03784">
    <property type="entry name" value="GT1_Gtf-like"/>
    <property type="match status" value="1"/>
</dbReference>
<feature type="signal peptide" evidence="6">
    <location>
        <begin position="1"/>
        <end position="18"/>
    </location>
</feature>
<keyword evidence="8" id="KW-1185">Reference proteome</keyword>